<protein>
    <recommendedName>
        <fullName evidence="2">Vacuolar protein sorting-associated protein 72 homolog</fullName>
    </recommendedName>
</protein>
<dbReference type="InterPro" id="IPR046757">
    <property type="entry name" value="YL1_N"/>
</dbReference>
<dbReference type="PANTHER" id="PTHR13275:SF4">
    <property type="entry name" value="VACUOLAR PROTEIN SORTING-ASSOCIATED PROTEIN 72 HOMOLOG"/>
    <property type="match status" value="1"/>
</dbReference>
<gene>
    <name evidence="5" type="ORF">WN48_01259</name>
</gene>
<evidence type="ECO:0000313" key="6">
    <source>
        <dbReference type="Proteomes" id="UP000250275"/>
    </source>
</evidence>
<feature type="domain" description="Vps72/YL1 C-terminal" evidence="4">
    <location>
        <begin position="272"/>
        <end position="301"/>
    </location>
</feature>
<dbReference type="OrthoDB" id="78296at2759"/>
<dbReference type="PANTHER" id="PTHR13275">
    <property type="entry name" value="YL-1 PROTEIN TRANSCRIPTION FACTOR-LIKE 1"/>
    <property type="match status" value="1"/>
</dbReference>
<feature type="compositionally biased region" description="Polar residues" evidence="3">
    <location>
        <begin position="230"/>
        <end position="244"/>
    </location>
</feature>
<keyword evidence="6" id="KW-1185">Reference proteome</keyword>
<evidence type="ECO:0000256" key="2">
    <source>
        <dbReference type="ARBA" id="ARBA00020000"/>
    </source>
</evidence>
<dbReference type="EMBL" id="KQ771982">
    <property type="protein sequence ID" value="OAD52512.1"/>
    <property type="molecule type" value="Genomic_DNA"/>
</dbReference>
<comment type="similarity">
    <text evidence="1">Belongs to the VPS72/YL1 family.</text>
</comment>
<proteinExistence type="inferred from homology"/>
<dbReference type="SMART" id="SM00993">
    <property type="entry name" value="YL1_C"/>
    <property type="match status" value="1"/>
</dbReference>
<feature type="region of interest" description="Disordered" evidence="3">
    <location>
        <begin position="212"/>
        <end position="266"/>
    </location>
</feature>
<feature type="compositionally biased region" description="Basic and acidic residues" evidence="3">
    <location>
        <begin position="212"/>
        <end position="225"/>
    </location>
</feature>
<dbReference type="InterPro" id="IPR013272">
    <property type="entry name" value="Vps72/YL1_C"/>
</dbReference>
<name>A0A310SGH7_9HYME</name>
<sequence>MALSRERRTNAGSKMAKLLNEEEEDDFYKTTYGGFEEVEQDHDYMEEDEAEDEVDSDFSIDENDEPISDTEQEGPKKKRRLVTKAYKEPKIQSQVPSKEKKVRQPRQRIFIESTERKSIRRSTAAKSAATQKRLSERNEHQKRKTRVIRHDTWKPTQEELLEEALQTEQINMKSLVRKAQIGPMIRYQSLAMPLMILSEVNYDKEEDKINIEGDDEKNANSENKHPNGTIDESNATIKSENGTKVVNKKESTQSFNKKAFKRPTTQRSPIKPLCAITRLPAKYLDPMTQLPYKNVQTFRLLREAYYQQLEARTDINDTSQSPDLLRWLEWRQKNHDGLAQRNTVRLEPASATMST</sequence>
<dbReference type="GO" id="GO:0005634">
    <property type="term" value="C:nucleus"/>
    <property type="evidence" value="ECO:0007669"/>
    <property type="project" value="TreeGrafter"/>
</dbReference>
<dbReference type="Pfam" id="PF05764">
    <property type="entry name" value="YL1"/>
    <property type="match status" value="1"/>
</dbReference>
<organism evidence="5 6">
    <name type="scientific">Eufriesea mexicana</name>
    <dbReference type="NCBI Taxonomy" id="516756"/>
    <lineage>
        <taxon>Eukaryota</taxon>
        <taxon>Metazoa</taxon>
        <taxon>Ecdysozoa</taxon>
        <taxon>Arthropoda</taxon>
        <taxon>Hexapoda</taxon>
        <taxon>Insecta</taxon>
        <taxon>Pterygota</taxon>
        <taxon>Neoptera</taxon>
        <taxon>Endopterygota</taxon>
        <taxon>Hymenoptera</taxon>
        <taxon>Apocrita</taxon>
        <taxon>Aculeata</taxon>
        <taxon>Apoidea</taxon>
        <taxon>Anthophila</taxon>
        <taxon>Apidae</taxon>
        <taxon>Eufriesea</taxon>
    </lineage>
</organism>
<feature type="compositionally biased region" description="Acidic residues" evidence="3">
    <location>
        <begin position="42"/>
        <end position="72"/>
    </location>
</feature>
<reference evidence="5 6" key="1">
    <citation type="submission" date="2015-07" db="EMBL/GenBank/DDBJ databases">
        <title>The genome of Eufriesea mexicana.</title>
        <authorList>
            <person name="Pan H."/>
            <person name="Kapheim K."/>
        </authorList>
    </citation>
    <scope>NUCLEOTIDE SEQUENCE [LARGE SCALE GENOMIC DNA]</scope>
    <source>
        <strain evidence="5">0111107269</strain>
        <tissue evidence="5">Whole body</tissue>
    </source>
</reference>
<evidence type="ECO:0000259" key="4">
    <source>
        <dbReference type="SMART" id="SM00993"/>
    </source>
</evidence>
<evidence type="ECO:0000256" key="1">
    <source>
        <dbReference type="ARBA" id="ARBA00006832"/>
    </source>
</evidence>
<accession>A0A310SGH7</accession>
<feature type="region of interest" description="Disordered" evidence="3">
    <location>
        <begin position="1"/>
        <end position="23"/>
    </location>
</feature>
<evidence type="ECO:0000256" key="3">
    <source>
        <dbReference type="SAM" id="MobiDB-lite"/>
    </source>
</evidence>
<dbReference type="Pfam" id="PF08265">
    <property type="entry name" value="YL1_C"/>
    <property type="match status" value="1"/>
</dbReference>
<feature type="region of interest" description="Disordered" evidence="3">
    <location>
        <begin position="42"/>
        <end position="146"/>
    </location>
</feature>
<dbReference type="AlphaFoldDB" id="A0A310SGH7"/>
<evidence type="ECO:0000313" key="5">
    <source>
        <dbReference type="EMBL" id="OAD52512.1"/>
    </source>
</evidence>
<dbReference type="Proteomes" id="UP000250275">
    <property type="component" value="Unassembled WGS sequence"/>
</dbReference>